<proteinExistence type="predicted"/>
<keyword evidence="2" id="KW-1185">Reference proteome</keyword>
<dbReference type="InterPro" id="IPR027417">
    <property type="entry name" value="P-loop_NTPase"/>
</dbReference>
<dbReference type="SUPFAM" id="SSF52540">
    <property type="entry name" value="P-loop containing nucleoside triphosphate hydrolases"/>
    <property type="match status" value="1"/>
</dbReference>
<name>A0A5B0QY47_PUCGR</name>
<dbReference type="EMBL" id="VSWC01000002">
    <property type="protein sequence ID" value="KAA1118188.1"/>
    <property type="molecule type" value="Genomic_DNA"/>
</dbReference>
<organism evidence="1 2">
    <name type="scientific">Puccinia graminis f. sp. tritici</name>
    <dbReference type="NCBI Taxonomy" id="56615"/>
    <lineage>
        <taxon>Eukaryota</taxon>
        <taxon>Fungi</taxon>
        <taxon>Dikarya</taxon>
        <taxon>Basidiomycota</taxon>
        <taxon>Pucciniomycotina</taxon>
        <taxon>Pucciniomycetes</taxon>
        <taxon>Pucciniales</taxon>
        <taxon>Pucciniaceae</taxon>
        <taxon>Puccinia</taxon>
    </lineage>
</organism>
<sequence>MGLLVTAHSFQPSWDLGNSNSAGTIICKKAAKVVSFIDLAGHERYLKTTIFGLTGSLSIRLLPVITKVDMTPANVLDQTVKQARQNP</sequence>
<reference evidence="1 2" key="1">
    <citation type="submission" date="2019-05" db="EMBL/GenBank/DDBJ databases">
        <title>Emergence of the Ug99 lineage of the wheat stem rust pathogen through somatic hybridization.</title>
        <authorList>
            <person name="Li F."/>
            <person name="Upadhyaya N.M."/>
            <person name="Sperschneider J."/>
            <person name="Matny O."/>
            <person name="Nguyen-Phuc H."/>
            <person name="Mago R."/>
            <person name="Raley C."/>
            <person name="Miller M.E."/>
            <person name="Silverstein K.A.T."/>
            <person name="Henningsen E."/>
            <person name="Hirsch C.D."/>
            <person name="Visser B."/>
            <person name="Pretorius Z.A."/>
            <person name="Steffenson B.J."/>
            <person name="Schwessinger B."/>
            <person name="Dodds P.N."/>
            <person name="Figueroa M."/>
        </authorList>
    </citation>
    <scope>NUCLEOTIDE SEQUENCE [LARGE SCALE GENOMIC DNA]</scope>
    <source>
        <strain evidence="1">21-0</strain>
    </source>
</reference>
<comment type="caution">
    <text evidence="1">The sequence shown here is derived from an EMBL/GenBank/DDBJ whole genome shotgun (WGS) entry which is preliminary data.</text>
</comment>
<evidence type="ECO:0008006" key="3">
    <source>
        <dbReference type="Google" id="ProtNLM"/>
    </source>
</evidence>
<dbReference type="OrthoDB" id="248233at2759"/>
<evidence type="ECO:0000313" key="1">
    <source>
        <dbReference type="EMBL" id="KAA1118188.1"/>
    </source>
</evidence>
<dbReference type="AlphaFoldDB" id="A0A5B0QY47"/>
<protein>
    <recommendedName>
        <fullName evidence="3">Tr-type G domain-containing protein</fullName>
    </recommendedName>
</protein>
<evidence type="ECO:0000313" key="2">
    <source>
        <dbReference type="Proteomes" id="UP000324748"/>
    </source>
</evidence>
<gene>
    <name evidence="1" type="ORF">PGT21_033147</name>
</gene>
<accession>A0A5B0QY47</accession>
<dbReference type="Proteomes" id="UP000324748">
    <property type="component" value="Unassembled WGS sequence"/>
</dbReference>